<gene>
    <name evidence="1" type="ORF">IAC29_03385</name>
</gene>
<dbReference type="Pfam" id="PF14059">
    <property type="entry name" value="DUF4251"/>
    <property type="match status" value="1"/>
</dbReference>
<protein>
    <submittedName>
        <fullName evidence="1">DUF4251 domain-containing protein</fullName>
    </submittedName>
</protein>
<reference evidence="1" key="2">
    <citation type="journal article" date="2021" name="PeerJ">
        <title>Extensive microbial diversity within the chicken gut microbiome revealed by metagenomics and culture.</title>
        <authorList>
            <person name="Gilroy R."/>
            <person name="Ravi A."/>
            <person name="Getino M."/>
            <person name="Pursley I."/>
            <person name="Horton D.L."/>
            <person name="Alikhan N.F."/>
            <person name="Baker D."/>
            <person name="Gharbi K."/>
            <person name="Hall N."/>
            <person name="Watson M."/>
            <person name="Adriaenssens E.M."/>
            <person name="Foster-Nyarko E."/>
            <person name="Jarju S."/>
            <person name="Secka A."/>
            <person name="Antonio M."/>
            <person name="Oren A."/>
            <person name="Chaudhuri R.R."/>
            <person name="La Ragione R."/>
            <person name="Hildebrand F."/>
            <person name="Pallen M.J."/>
        </authorList>
    </citation>
    <scope>NUCLEOTIDE SEQUENCE</scope>
    <source>
        <strain evidence="1">20514</strain>
    </source>
</reference>
<dbReference type="Proteomes" id="UP000810252">
    <property type="component" value="Unassembled WGS sequence"/>
</dbReference>
<dbReference type="InterPro" id="IPR025347">
    <property type="entry name" value="DUF4251"/>
</dbReference>
<proteinExistence type="predicted"/>
<sequence length="190" mass="20948">MLISVWVSGSAQDKETRKERIERWKSDMAEFNAARRGIEEEQSAIDTITWLQAQQAVSDSSFVLEADAVTFKYGTRVQVNSTTNFISLDGNRAVIQVSPSYVYGGPNGVGGITVEGTVSNVRKTYDKKGRMFFSMNVLGRGVNATVSIMMYPGSSRVIADVSPTFNSNNVRLEGTLVPYRHSRVFEGTSL</sequence>
<comment type="caution">
    <text evidence="1">The sequence shown here is derived from an EMBL/GenBank/DDBJ whole genome shotgun (WGS) entry which is preliminary data.</text>
</comment>
<evidence type="ECO:0000313" key="2">
    <source>
        <dbReference type="Proteomes" id="UP000810252"/>
    </source>
</evidence>
<dbReference type="AlphaFoldDB" id="A0A9D9EJX2"/>
<dbReference type="Gene3D" id="2.40.128.410">
    <property type="match status" value="1"/>
</dbReference>
<accession>A0A9D9EJX2</accession>
<reference evidence="1" key="1">
    <citation type="submission" date="2020-10" db="EMBL/GenBank/DDBJ databases">
        <authorList>
            <person name="Gilroy R."/>
        </authorList>
    </citation>
    <scope>NUCLEOTIDE SEQUENCE</scope>
    <source>
        <strain evidence="1">20514</strain>
    </source>
</reference>
<dbReference type="EMBL" id="JADIMQ010000050">
    <property type="protein sequence ID" value="MBO8448300.1"/>
    <property type="molecule type" value="Genomic_DNA"/>
</dbReference>
<evidence type="ECO:0000313" key="1">
    <source>
        <dbReference type="EMBL" id="MBO8448300.1"/>
    </source>
</evidence>
<organism evidence="1 2">
    <name type="scientific">Candidatus Cryptobacteroides merdigallinarum</name>
    <dbReference type="NCBI Taxonomy" id="2840770"/>
    <lineage>
        <taxon>Bacteria</taxon>
        <taxon>Pseudomonadati</taxon>
        <taxon>Bacteroidota</taxon>
        <taxon>Bacteroidia</taxon>
        <taxon>Bacteroidales</taxon>
        <taxon>Candidatus Cryptobacteroides</taxon>
    </lineage>
</organism>
<name>A0A9D9EJX2_9BACT</name>